<feature type="compositionally biased region" description="Basic and acidic residues" evidence="1">
    <location>
        <begin position="1"/>
        <end position="10"/>
    </location>
</feature>
<feature type="region of interest" description="Disordered" evidence="1">
    <location>
        <begin position="475"/>
        <end position="538"/>
    </location>
</feature>
<feature type="compositionally biased region" description="Basic and acidic residues" evidence="1">
    <location>
        <begin position="486"/>
        <end position="497"/>
    </location>
</feature>
<evidence type="ECO:0000313" key="3">
    <source>
        <dbReference type="Proteomes" id="UP000308197"/>
    </source>
</evidence>
<reference evidence="2 3" key="1">
    <citation type="journal article" date="2019" name="Nat. Ecol. Evol.">
        <title>Megaphylogeny resolves global patterns of mushroom evolution.</title>
        <authorList>
            <person name="Varga T."/>
            <person name="Krizsan K."/>
            <person name="Foldi C."/>
            <person name="Dima B."/>
            <person name="Sanchez-Garcia M."/>
            <person name="Sanchez-Ramirez S."/>
            <person name="Szollosi G.J."/>
            <person name="Szarkandi J.G."/>
            <person name="Papp V."/>
            <person name="Albert L."/>
            <person name="Andreopoulos W."/>
            <person name="Angelini C."/>
            <person name="Antonin V."/>
            <person name="Barry K.W."/>
            <person name="Bougher N.L."/>
            <person name="Buchanan P."/>
            <person name="Buyck B."/>
            <person name="Bense V."/>
            <person name="Catcheside P."/>
            <person name="Chovatia M."/>
            <person name="Cooper J."/>
            <person name="Damon W."/>
            <person name="Desjardin D."/>
            <person name="Finy P."/>
            <person name="Geml J."/>
            <person name="Haridas S."/>
            <person name="Hughes K."/>
            <person name="Justo A."/>
            <person name="Karasinski D."/>
            <person name="Kautmanova I."/>
            <person name="Kiss B."/>
            <person name="Kocsube S."/>
            <person name="Kotiranta H."/>
            <person name="LaButti K.M."/>
            <person name="Lechner B.E."/>
            <person name="Liimatainen K."/>
            <person name="Lipzen A."/>
            <person name="Lukacs Z."/>
            <person name="Mihaltcheva S."/>
            <person name="Morgado L.N."/>
            <person name="Niskanen T."/>
            <person name="Noordeloos M.E."/>
            <person name="Ohm R.A."/>
            <person name="Ortiz-Santana B."/>
            <person name="Ovrebo C."/>
            <person name="Racz N."/>
            <person name="Riley R."/>
            <person name="Savchenko A."/>
            <person name="Shiryaev A."/>
            <person name="Soop K."/>
            <person name="Spirin V."/>
            <person name="Szebenyi C."/>
            <person name="Tomsovsky M."/>
            <person name="Tulloss R.E."/>
            <person name="Uehling J."/>
            <person name="Grigoriev I.V."/>
            <person name="Vagvolgyi C."/>
            <person name="Papp T."/>
            <person name="Martin F.M."/>
            <person name="Miettinen O."/>
            <person name="Hibbett D.S."/>
            <person name="Nagy L.G."/>
        </authorList>
    </citation>
    <scope>NUCLEOTIDE SEQUENCE [LARGE SCALE GENOMIC DNA]</scope>
    <source>
        <strain evidence="2 3">HHB13444</strain>
    </source>
</reference>
<protein>
    <submittedName>
        <fullName evidence="2">Uncharacterized protein</fullName>
    </submittedName>
</protein>
<dbReference type="InParanoid" id="A0A5C3PU68"/>
<evidence type="ECO:0000313" key="2">
    <source>
        <dbReference type="EMBL" id="TFK92189.1"/>
    </source>
</evidence>
<dbReference type="EMBL" id="ML211003">
    <property type="protein sequence ID" value="TFK92189.1"/>
    <property type="molecule type" value="Genomic_DNA"/>
</dbReference>
<feature type="region of interest" description="Disordered" evidence="1">
    <location>
        <begin position="145"/>
        <end position="244"/>
    </location>
</feature>
<proteinExistence type="predicted"/>
<dbReference type="Proteomes" id="UP000308197">
    <property type="component" value="Unassembled WGS sequence"/>
</dbReference>
<feature type="compositionally biased region" description="Low complexity" evidence="1">
    <location>
        <begin position="159"/>
        <end position="175"/>
    </location>
</feature>
<feature type="compositionally biased region" description="Basic and acidic residues" evidence="1">
    <location>
        <begin position="369"/>
        <end position="380"/>
    </location>
</feature>
<feature type="region of interest" description="Disordered" evidence="1">
    <location>
        <begin position="1"/>
        <end position="20"/>
    </location>
</feature>
<dbReference type="STRING" id="1314778.A0A5C3PU68"/>
<gene>
    <name evidence="2" type="ORF">K466DRAFT_251698</name>
</gene>
<evidence type="ECO:0000256" key="1">
    <source>
        <dbReference type="SAM" id="MobiDB-lite"/>
    </source>
</evidence>
<accession>A0A5C3PU68</accession>
<name>A0A5C3PU68_9APHY</name>
<feature type="region of interest" description="Disordered" evidence="1">
    <location>
        <begin position="348"/>
        <end position="386"/>
    </location>
</feature>
<feature type="compositionally biased region" description="Basic and acidic residues" evidence="1">
    <location>
        <begin position="177"/>
        <end position="191"/>
    </location>
</feature>
<feature type="compositionally biased region" description="Low complexity" evidence="1">
    <location>
        <begin position="348"/>
        <end position="361"/>
    </location>
</feature>
<keyword evidence="3" id="KW-1185">Reference proteome</keyword>
<organism evidence="2 3">
    <name type="scientific">Polyporus arcularius HHB13444</name>
    <dbReference type="NCBI Taxonomy" id="1314778"/>
    <lineage>
        <taxon>Eukaryota</taxon>
        <taxon>Fungi</taxon>
        <taxon>Dikarya</taxon>
        <taxon>Basidiomycota</taxon>
        <taxon>Agaricomycotina</taxon>
        <taxon>Agaricomycetes</taxon>
        <taxon>Polyporales</taxon>
        <taxon>Polyporaceae</taxon>
        <taxon>Polyporus</taxon>
    </lineage>
</organism>
<dbReference type="AlphaFoldDB" id="A0A5C3PU68"/>
<sequence length="554" mass="62277">MDPNGFDREPPFPPPPTHGYYHSVQAPGYNIPQVLPPQMGIPPGFIPAGWPFASPVHQQWVPFYQLQGQGPEFGQQQAHAAGHVGVHRTHGLEARTPREIMTDALRRGKGLGLSQREVLEHLQIKYKRIDWTAYFLDNAVLPSGPGNAESAASRDKPSSARASTSQASQATLCSSEEPARKKSRTTKDTRATGRPPSRGRPRARNALTSQRDVKPSYSRVRSSISTARSSTAASVPGRRPARGGVLQEYHDETYIPPSDISLKPSVPLRLSGEDLHRFSAEEKVFFIQYLRWRLREGRIPSKATLFVELAKELPHHDEDTWKKHWKDHCMLPDEIYIAASKRAEAEGLLSSSESLSDMSTLTPAPSSDEEFRPASPDLRHSPSPPPITVGGFIPSAVYQKVTDEDLRAMAKYMVEKRHAWGQYKNNHRRWEEFSRRKERLDLQNLRRRSHIGWYCAARTYATQIRAFYDEYMAEKPDPASEDERDERETRKLVHTPDQDEEPVVPRTAVPPSAPECPGGLSAPVNAAERPITTRISAPLTDEVEREYIVVSDSD</sequence>
<feature type="compositionally biased region" description="Low complexity" evidence="1">
    <location>
        <begin position="218"/>
        <end position="235"/>
    </location>
</feature>